<dbReference type="Proteomes" id="UP000001593">
    <property type="component" value="Unassembled WGS sequence"/>
</dbReference>
<accession>A7S5N3</accession>
<proteinExistence type="predicted"/>
<keyword evidence="4" id="KW-1185">Reference proteome</keyword>
<keyword evidence="2" id="KW-0472">Membrane</keyword>
<evidence type="ECO:0000313" key="4">
    <source>
        <dbReference type="Proteomes" id="UP000001593"/>
    </source>
</evidence>
<feature type="transmembrane region" description="Helical" evidence="2">
    <location>
        <begin position="12"/>
        <end position="34"/>
    </location>
</feature>
<keyword evidence="2" id="KW-0812">Transmembrane</keyword>
<organism evidence="3 4">
    <name type="scientific">Nematostella vectensis</name>
    <name type="common">Starlet sea anemone</name>
    <dbReference type="NCBI Taxonomy" id="45351"/>
    <lineage>
        <taxon>Eukaryota</taxon>
        <taxon>Metazoa</taxon>
        <taxon>Cnidaria</taxon>
        <taxon>Anthozoa</taxon>
        <taxon>Hexacorallia</taxon>
        <taxon>Actiniaria</taxon>
        <taxon>Edwardsiidae</taxon>
        <taxon>Nematostella</taxon>
    </lineage>
</organism>
<reference evidence="3 4" key="1">
    <citation type="journal article" date="2007" name="Science">
        <title>Sea anemone genome reveals ancestral eumetazoan gene repertoire and genomic organization.</title>
        <authorList>
            <person name="Putnam N.H."/>
            <person name="Srivastava M."/>
            <person name="Hellsten U."/>
            <person name="Dirks B."/>
            <person name="Chapman J."/>
            <person name="Salamov A."/>
            <person name="Terry A."/>
            <person name="Shapiro H."/>
            <person name="Lindquist E."/>
            <person name="Kapitonov V.V."/>
            <person name="Jurka J."/>
            <person name="Genikhovich G."/>
            <person name="Grigoriev I.V."/>
            <person name="Lucas S.M."/>
            <person name="Steele R.E."/>
            <person name="Finnerty J.R."/>
            <person name="Technau U."/>
            <person name="Martindale M.Q."/>
            <person name="Rokhsar D.S."/>
        </authorList>
    </citation>
    <scope>NUCLEOTIDE SEQUENCE [LARGE SCALE GENOMIC DNA]</scope>
    <source>
        <strain evidence="4">CH2 X CH6</strain>
    </source>
</reference>
<evidence type="ECO:0000313" key="3">
    <source>
        <dbReference type="EMBL" id="EDO41041.1"/>
    </source>
</evidence>
<evidence type="ECO:0000256" key="1">
    <source>
        <dbReference type="SAM" id="MobiDB-lite"/>
    </source>
</evidence>
<protein>
    <submittedName>
        <fullName evidence="3">Uncharacterized protein</fullName>
    </submittedName>
</protein>
<feature type="region of interest" description="Disordered" evidence="1">
    <location>
        <begin position="71"/>
        <end position="120"/>
    </location>
</feature>
<dbReference type="EMBL" id="DS469583">
    <property type="protein sequence ID" value="EDO41041.1"/>
    <property type="molecule type" value="Genomic_DNA"/>
</dbReference>
<evidence type="ECO:0000256" key="2">
    <source>
        <dbReference type="SAM" id="Phobius"/>
    </source>
</evidence>
<feature type="compositionally biased region" description="Basic and acidic residues" evidence="1">
    <location>
        <begin position="92"/>
        <end position="116"/>
    </location>
</feature>
<dbReference type="InParanoid" id="A7S5N3"/>
<keyword evidence="2" id="KW-1133">Transmembrane helix</keyword>
<gene>
    <name evidence="3" type="ORF">NEMVEDRAFT_v1g243037</name>
</gene>
<dbReference type="KEGG" id="nve:5512763"/>
<dbReference type="HOGENOM" id="CLU_1139181_0_0_1"/>
<sequence length="244" mass="27477">MVVDKEEVIFLLTIVITVTAALVTAAMITLFIIIKRLEKKIKLMNIQESCSSKGIEIGSVETDKYFRSESKNNSNLAETHLKENEPDDGGIDETHRAWEGERDNETKTREGSEGNMEKGGTAVDLHYMVARTHQSIQYQNVLKVPKPAQIFEERKENVTASSGKKNAIKRLHKTSMTEHHTYQNSAQSPEASFYQGNGETGYQVMRTGVMSERVYGNVGFGQENTNENHVYQNIGRYMVPRGAQ</sequence>
<dbReference type="AlphaFoldDB" id="A7S5N3"/>
<name>A7S5N3_NEMVE</name>